<evidence type="ECO:0000313" key="1">
    <source>
        <dbReference type="EMBL" id="SMC67653.1"/>
    </source>
</evidence>
<dbReference type="AlphaFoldDB" id="A0A1W2B3S4"/>
<dbReference type="EMBL" id="FWXT01000001">
    <property type="protein sequence ID" value="SMC67653.1"/>
    <property type="molecule type" value="Genomic_DNA"/>
</dbReference>
<dbReference type="RefSeq" id="WP_084238070.1">
    <property type="nucleotide sequence ID" value="NZ_FWXT01000001.1"/>
</dbReference>
<gene>
    <name evidence="1" type="ORF">SAMN04488524_1892</name>
</gene>
<accession>A0A1W2B3S4</accession>
<keyword evidence="2" id="KW-1185">Reference proteome</keyword>
<evidence type="ECO:0008006" key="3">
    <source>
        <dbReference type="Google" id="ProtNLM"/>
    </source>
</evidence>
<evidence type="ECO:0000313" key="2">
    <source>
        <dbReference type="Proteomes" id="UP000192756"/>
    </source>
</evidence>
<protein>
    <recommendedName>
        <fullName evidence="3">DUF5007 domain-containing protein</fullName>
    </recommendedName>
</protein>
<organism evidence="1 2">
    <name type="scientific">Pedobacter africanus</name>
    <dbReference type="NCBI Taxonomy" id="151894"/>
    <lineage>
        <taxon>Bacteria</taxon>
        <taxon>Pseudomonadati</taxon>
        <taxon>Bacteroidota</taxon>
        <taxon>Sphingobacteriia</taxon>
        <taxon>Sphingobacteriales</taxon>
        <taxon>Sphingobacteriaceae</taxon>
        <taxon>Pedobacter</taxon>
    </lineage>
</organism>
<dbReference type="STRING" id="151894.SAMN04488524_1892"/>
<dbReference type="Pfam" id="PF16398">
    <property type="entry name" value="DUF5007"/>
    <property type="match status" value="1"/>
</dbReference>
<dbReference type="Proteomes" id="UP000192756">
    <property type="component" value="Unassembled WGS sequence"/>
</dbReference>
<proteinExistence type="predicted"/>
<name>A0A1W2B3S4_9SPHI</name>
<dbReference type="InterPro" id="IPR032173">
    <property type="entry name" value="DUF5007"/>
</dbReference>
<reference evidence="2" key="1">
    <citation type="submission" date="2017-04" db="EMBL/GenBank/DDBJ databases">
        <authorList>
            <person name="Varghese N."/>
            <person name="Submissions S."/>
        </authorList>
    </citation>
    <scope>NUCLEOTIDE SEQUENCE [LARGE SCALE GENOMIC DNA]</scope>
    <source>
        <strain evidence="2">DSM 12126</strain>
    </source>
</reference>
<sequence length="349" mass="39679">MNSVKKIMINKKQLTAVCAVFVLLLPVMFSACKKLLPTDRDTFNLEARFTQTIYKPVLGRTTLMSNNFDSQNSTLPLTFRIVNPRNNDGQVAPELIKPFDVLVWKKAYTGTEQSLAEIEAKRAIEKHPLFEVREHSGEFILWAAANNSVLKSLPDSGYTFDVEVTNNGGRRYFNNMKLQPYKERPYEPNSMDAVTGASSNAPIRPTTVLNMLGERTSTALTANDINVYLNRIGDGNSLTIRFLDSTQHVINPNKFNLTKWEKLVHGFNLEKTNTYIKYDVAFPIPLVNIPTAYTTIDGRQAQLIFSYDRLGFGGIKELGGFSFNFSIYQQGAWEIIFWFNRDNPKFENE</sequence>
<dbReference type="PROSITE" id="PS51257">
    <property type="entry name" value="PROKAR_LIPOPROTEIN"/>
    <property type="match status" value="1"/>
</dbReference>